<dbReference type="GO" id="GO:0044206">
    <property type="term" value="P:UMP salvage"/>
    <property type="evidence" value="ECO:0007669"/>
    <property type="project" value="UniProtKB-UniRule"/>
</dbReference>
<dbReference type="InterPro" id="IPR000836">
    <property type="entry name" value="PRTase_dom"/>
</dbReference>
<gene>
    <name evidence="15 17" type="primary">upp</name>
    <name evidence="17" type="ORF">G7B40_011255</name>
</gene>
<evidence type="ECO:0000256" key="11">
    <source>
        <dbReference type="ARBA" id="ARBA00052919"/>
    </source>
</evidence>
<dbReference type="PANTHER" id="PTHR32315:SF4">
    <property type="entry name" value="URACIL PHOSPHORIBOSYLTRANSFERASE, CHLOROPLASTIC"/>
    <property type="match status" value="1"/>
</dbReference>
<keyword evidence="6 15" id="KW-0808">Transferase</keyword>
<evidence type="ECO:0000256" key="7">
    <source>
        <dbReference type="ARBA" id="ARBA00022741"/>
    </source>
</evidence>
<dbReference type="SUPFAM" id="SSF53271">
    <property type="entry name" value="PRTase-like"/>
    <property type="match status" value="1"/>
</dbReference>
<comment type="cofactor">
    <cofactor evidence="15">
        <name>Mg(2+)</name>
        <dbReference type="ChEBI" id="CHEBI:18420"/>
    </cofactor>
    <text evidence="15">Binds 1 Mg(2+) ion per subunit. The magnesium is bound as Mg-PRPP.</text>
</comment>
<evidence type="ECO:0000313" key="17">
    <source>
        <dbReference type="EMBL" id="MDR9895139.1"/>
    </source>
</evidence>
<dbReference type="GO" id="GO:0005525">
    <property type="term" value="F:GTP binding"/>
    <property type="evidence" value="ECO:0007669"/>
    <property type="project" value="UniProtKB-KW"/>
</dbReference>
<dbReference type="Gene3D" id="3.40.50.2020">
    <property type="match status" value="1"/>
</dbReference>
<dbReference type="GO" id="GO:0004845">
    <property type="term" value="F:uracil phosphoribosyltransferase activity"/>
    <property type="evidence" value="ECO:0007669"/>
    <property type="project" value="UniProtKB-UniRule"/>
</dbReference>
<dbReference type="EC" id="2.4.2.9" evidence="3 15"/>
<evidence type="ECO:0000256" key="3">
    <source>
        <dbReference type="ARBA" id="ARBA00011894"/>
    </source>
</evidence>
<dbReference type="GO" id="GO:0005737">
    <property type="term" value="C:cytoplasm"/>
    <property type="evidence" value="ECO:0007669"/>
    <property type="project" value="UniProtKB-ARBA"/>
</dbReference>
<feature type="binding site" evidence="15">
    <location>
        <position position="81"/>
    </location>
    <ligand>
        <name>5-phospho-alpha-D-ribose 1-diphosphate</name>
        <dbReference type="ChEBI" id="CHEBI:58017"/>
    </ligand>
</feature>
<evidence type="ECO:0000256" key="14">
    <source>
        <dbReference type="ARBA" id="ARBA00079807"/>
    </source>
</evidence>
<dbReference type="InterPro" id="IPR005765">
    <property type="entry name" value="UPRT"/>
</dbReference>
<evidence type="ECO:0000256" key="10">
    <source>
        <dbReference type="ARBA" id="ARBA00031082"/>
    </source>
</evidence>
<comment type="caution">
    <text evidence="17">The sequence shown here is derived from an EMBL/GenBank/DDBJ whole genome shotgun (WGS) entry which is preliminary data.</text>
</comment>
<dbReference type="NCBIfam" id="TIGR01091">
    <property type="entry name" value="upp"/>
    <property type="match status" value="1"/>
</dbReference>
<dbReference type="PANTHER" id="PTHR32315">
    <property type="entry name" value="ADENINE PHOSPHORIBOSYLTRANSFERASE"/>
    <property type="match status" value="1"/>
</dbReference>
<evidence type="ECO:0000256" key="9">
    <source>
        <dbReference type="ARBA" id="ARBA00023134"/>
    </source>
</evidence>
<evidence type="ECO:0000256" key="13">
    <source>
        <dbReference type="ARBA" id="ARBA00072146"/>
    </source>
</evidence>
<feature type="binding site" evidence="15">
    <location>
        <begin position="133"/>
        <end position="141"/>
    </location>
    <ligand>
        <name>5-phospho-alpha-D-ribose 1-diphosphate</name>
        <dbReference type="ChEBI" id="CHEBI:58017"/>
    </ligand>
</feature>
<dbReference type="EMBL" id="JAALHA020000004">
    <property type="protein sequence ID" value="MDR9895139.1"/>
    <property type="molecule type" value="Genomic_DNA"/>
</dbReference>
<comment type="similarity">
    <text evidence="2 15">Belongs to the UPRTase family.</text>
</comment>
<dbReference type="RefSeq" id="WP_208338668.1">
    <property type="nucleotide sequence ID" value="NZ_CAWQFN010000191.1"/>
</dbReference>
<keyword evidence="18" id="KW-1185">Reference proteome</keyword>
<keyword evidence="9 15" id="KW-0342">GTP-binding</keyword>
<comment type="pathway">
    <text evidence="1 15">Pyrimidine metabolism; UMP biosynthesis via salvage pathway; UMP from uracil: step 1/1.</text>
</comment>
<name>A0AAP5I5K2_9CYAN</name>
<protein>
    <recommendedName>
        <fullName evidence="13 15">Uracil phosphoribosyltransferase</fullName>
        <ecNumber evidence="3 15">2.4.2.9</ecNumber>
    </recommendedName>
    <alternativeName>
        <fullName evidence="10 15">UMP pyrophosphorylase</fullName>
    </alternativeName>
    <alternativeName>
        <fullName evidence="14 15">UPRTase</fullName>
    </alternativeName>
</protein>
<evidence type="ECO:0000256" key="2">
    <source>
        <dbReference type="ARBA" id="ARBA00009516"/>
    </source>
</evidence>
<keyword evidence="5 15" id="KW-0328">Glycosyltransferase</keyword>
<dbReference type="Pfam" id="PF14681">
    <property type="entry name" value="UPRTase"/>
    <property type="match status" value="1"/>
</dbReference>
<dbReference type="NCBIfam" id="NF001097">
    <property type="entry name" value="PRK00129.1"/>
    <property type="match status" value="1"/>
</dbReference>
<evidence type="ECO:0000313" key="18">
    <source>
        <dbReference type="Proteomes" id="UP000667802"/>
    </source>
</evidence>
<dbReference type="AlphaFoldDB" id="A0AAP5I5K2"/>
<proteinExistence type="inferred from homology"/>
<accession>A0AAP5I5K2</accession>
<evidence type="ECO:0000256" key="8">
    <source>
        <dbReference type="ARBA" id="ARBA00022842"/>
    </source>
</evidence>
<keyword evidence="4 15" id="KW-0021">Allosteric enzyme</keyword>
<comment type="caution">
    <text evidence="15">Lacks conserved residue(s) required for the propagation of feature annotation.</text>
</comment>
<dbReference type="GO" id="GO:0006223">
    <property type="term" value="P:uracil salvage"/>
    <property type="evidence" value="ECO:0007669"/>
    <property type="project" value="InterPro"/>
</dbReference>
<feature type="binding site" evidence="15">
    <location>
        <position position="106"/>
    </location>
    <ligand>
        <name>5-phospho-alpha-D-ribose 1-diphosphate</name>
        <dbReference type="ChEBI" id="CHEBI:58017"/>
    </ligand>
</feature>
<keyword evidence="7 15" id="KW-0547">Nucleotide-binding</keyword>
<evidence type="ECO:0000256" key="1">
    <source>
        <dbReference type="ARBA" id="ARBA00005180"/>
    </source>
</evidence>
<comment type="function">
    <text evidence="12 15">Catalyzes the conversion of uracil and 5-phospho-alpha-D-ribose 1-diphosphate (PRPP) to UMP and diphosphate.</text>
</comment>
<evidence type="ECO:0000256" key="15">
    <source>
        <dbReference type="HAMAP-Rule" id="MF_01218"/>
    </source>
</evidence>
<feature type="binding site" evidence="15">
    <location>
        <position position="202"/>
    </location>
    <ligand>
        <name>5-phospho-alpha-D-ribose 1-diphosphate</name>
        <dbReference type="ChEBI" id="CHEBI:58017"/>
    </ligand>
</feature>
<reference evidence="18" key="1">
    <citation type="journal article" date="2021" name="Science">
        <title>Hunting the eagle killer: A cyanobacterial neurotoxin causes vacuolar myelinopathy.</title>
        <authorList>
            <person name="Breinlinger S."/>
            <person name="Phillips T.J."/>
            <person name="Haram B.N."/>
            <person name="Mares J."/>
            <person name="Martinez Yerena J.A."/>
            <person name="Hrouzek P."/>
            <person name="Sobotka R."/>
            <person name="Henderson W.M."/>
            <person name="Schmieder P."/>
            <person name="Williams S.M."/>
            <person name="Lauderdale J.D."/>
            <person name="Wilde H.D."/>
            <person name="Gerrin W."/>
            <person name="Kust A."/>
            <person name="Washington J.W."/>
            <person name="Wagner C."/>
            <person name="Geier B."/>
            <person name="Liebeke M."/>
            <person name="Enke H."/>
            <person name="Niedermeyer T.H.J."/>
            <person name="Wilde S.B."/>
        </authorList>
    </citation>
    <scope>NUCLEOTIDE SEQUENCE [LARGE SCALE GENOMIC DNA]</scope>
    <source>
        <strain evidence="18">Thurmond2011</strain>
    </source>
</reference>
<dbReference type="InterPro" id="IPR034332">
    <property type="entry name" value="Upp_B"/>
</dbReference>
<evidence type="ECO:0000256" key="12">
    <source>
        <dbReference type="ARBA" id="ARBA00056901"/>
    </source>
</evidence>
<comment type="activity regulation">
    <text evidence="15">Allosterically activated by GTP.</text>
</comment>
<evidence type="ECO:0000259" key="16">
    <source>
        <dbReference type="Pfam" id="PF14681"/>
    </source>
</evidence>
<dbReference type="InterPro" id="IPR029057">
    <property type="entry name" value="PRTase-like"/>
</dbReference>
<sequence>MADQVILIDHPLIQHKLTLMRKAETGTAAFRTLIKEISLLLAYEVTRDLPIKYESIKTPIASMNAPVLAQDKKLVIVSIQRAGQGILDGMLELMPSARVGHIGLYRDPKTLIPIEYYFKVPHDVEQRDVLVVDPMLATGNTAVAAVERVKSTNPMSIKFVCLLAAPEGIEHFTTAHPDVPLYAAAIDDHLDEHGYIVPGLGDVGDRLFGTK</sequence>
<organism evidence="17 18">
    <name type="scientific">Aetokthonos hydrillicola Thurmond2011</name>
    <dbReference type="NCBI Taxonomy" id="2712845"/>
    <lineage>
        <taxon>Bacteria</taxon>
        <taxon>Bacillati</taxon>
        <taxon>Cyanobacteriota</taxon>
        <taxon>Cyanophyceae</taxon>
        <taxon>Nostocales</taxon>
        <taxon>Hapalosiphonaceae</taxon>
        <taxon>Aetokthonos</taxon>
    </lineage>
</organism>
<dbReference type="Proteomes" id="UP000667802">
    <property type="component" value="Unassembled WGS sequence"/>
</dbReference>
<feature type="domain" description="Phosphoribosyltransferase" evidence="16">
    <location>
        <begin position="8"/>
        <end position="210"/>
    </location>
</feature>
<dbReference type="GO" id="GO:0000287">
    <property type="term" value="F:magnesium ion binding"/>
    <property type="evidence" value="ECO:0007669"/>
    <property type="project" value="UniProtKB-UniRule"/>
</dbReference>
<dbReference type="HAMAP" id="MF_01218_B">
    <property type="entry name" value="Upp_B"/>
    <property type="match status" value="1"/>
</dbReference>
<feature type="binding site" evidence="15">
    <location>
        <position position="196"/>
    </location>
    <ligand>
        <name>uracil</name>
        <dbReference type="ChEBI" id="CHEBI:17568"/>
    </ligand>
</feature>
<dbReference type="FunFam" id="3.40.50.2020:FF:000003">
    <property type="entry name" value="Uracil phosphoribosyltransferase"/>
    <property type="match status" value="1"/>
</dbReference>
<evidence type="ECO:0000256" key="4">
    <source>
        <dbReference type="ARBA" id="ARBA00022533"/>
    </source>
</evidence>
<dbReference type="InterPro" id="IPR050054">
    <property type="entry name" value="UPRTase/APRTase"/>
</dbReference>
<keyword evidence="8 15" id="KW-0460">Magnesium</keyword>
<evidence type="ECO:0000256" key="5">
    <source>
        <dbReference type="ARBA" id="ARBA00022676"/>
    </source>
</evidence>
<evidence type="ECO:0000256" key="6">
    <source>
        <dbReference type="ARBA" id="ARBA00022679"/>
    </source>
</evidence>
<dbReference type="CDD" id="cd06223">
    <property type="entry name" value="PRTases_typeI"/>
    <property type="match status" value="1"/>
</dbReference>
<comment type="catalytic activity">
    <reaction evidence="11 15">
        <text>UMP + diphosphate = 5-phospho-alpha-D-ribose 1-diphosphate + uracil</text>
        <dbReference type="Rhea" id="RHEA:13017"/>
        <dbReference type="ChEBI" id="CHEBI:17568"/>
        <dbReference type="ChEBI" id="CHEBI:33019"/>
        <dbReference type="ChEBI" id="CHEBI:57865"/>
        <dbReference type="ChEBI" id="CHEBI:58017"/>
        <dbReference type="EC" id="2.4.2.9"/>
    </reaction>
</comment>